<dbReference type="RefSeq" id="WP_100210705.1">
    <property type="nucleotide sequence ID" value="NZ_CP138495.1"/>
</dbReference>
<dbReference type="OrthoDB" id="64529at2"/>
<dbReference type="Gene3D" id="3.30.420.10">
    <property type="entry name" value="Ribonuclease H-like superfamily/Ribonuclease H"/>
    <property type="match status" value="1"/>
</dbReference>
<reference evidence="2 3" key="1">
    <citation type="submission" date="2016-11" db="EMBL/GenBank/DDBJ databases">
        <authorList>
            <person name="Jaros S."/>
            <person name="Januszkiewicz K."/>
            <person name="Wedrychowicz H."/>
        </authorList>
    </citation>
    <scope>NUCLEOTIDE SEQUENCE [LARGE SCALE GENOMIC DNA]</scope>
    <source>
        <strain evidence="2">NCIMB 2154T</strain>
    </source>
</reference>
<protein>
    <submittedName>
        <fullName evidence="2">Transposase, IS630/ISSod10 family, OrfB</fullName>
    </submittedName>
</protein>
<accession>A0A2H1E6T9</accession>
<organism evidence="2 3">
    <name type="scientific">Tenacibaculum maritimum NCIMB 2154</name>
    <dbReference type="NCBI Taxonomy" id="1349785"/>
    <lineage>
        <taxon>Bacteria</taxon>
        <taxon>Pseudomonadati</taxon>
        <taxon>Bacteroidota</taxon>
        <taxon>Flavobacteriia</taxon>
        <taxon>Flavobacteriales</taxon>
        <taxon>Flavobacteriaceae</taxon>
        <taxon>Tenacibaculum</taxon>
    </lineage>
</organism>
<dbReference type="InterPro" id="IPR038717">
    <property type="entry name" value="Tc1-like_DDE_dom"/>
</dbReference>
<sequence length="202" mass="24066">MLRLNFLKLPDRFNLIRDSLNKNNRFDSVNLYFQDESRFGLKTFVGKCLSLVGLKPVVSYQHKFSNTYLWGSYSPINGDSFVWEINGVDSKIFEAYLAAFSLHNPNEYKIVVIDNAAFHSSKNINVPDNIFLLRIPPYTPELNPCEQIWQYIKYRFRNKYFQNMTELKQWLYQIVNQMDNELIKSIVADYRYKEIFITHFKV</sequence>
<evidence type="ECO:0000259" key="1">
    <source>
        <dbReference type="Pfam" id="PF13358"/>
    </source>
</evidence>
<dbReference type="GeneID" id="47722192"/>
<dbReference type="NCBIfam" id="NF033545">
    <property type="entry name" value="transpos_IS630"/>
    <property type="match status" value="1"/>
</dbReference>
<proteinExistence type="predicted"/>
<dbReference type="KEGG" id="tmar:MARIT_0599"/>
<name>A0A2H1E6T9_9FLAO</name>
<feature type="domain" description="Tc1-like transposase DDE" evidence="1">
    <location>
        <begin position="31"/>
        <end position="168"/>
    </location>
</feature>
<gene>
    <name evidence="2" type="ORF">MARIT_0599</name>
</gene>
<evidence type="ECO:0000313" key="3">
    <source>
        <dbReference type="Proteomes" id="UP000231564"/>
    </source>
</evidence>
<dbReference type="AlphaFoldDB" id="A0A2H1E6T9"/>
<dbReference type="InterPro" id="IPR047655">
    <property type="entry name" value="Transpos_IS630-like"/>
</dbReference>
<evidence type="ECO:0000313" key="2">
    <source>
        <dbReference type="EMBL" id="SFZ80483.1"/>
    </source>
</evidence>
<dbReference type="GO" id="GO:0003676">
    <property type="term" value="F:nucleic acid binding"/>
    <property type="evidence" value="ECO:0007669"/>
    <property type="project" value="InterPro"/>
</dbReference>
<keyword evidence="3" id="KW-1185">Reference proteome</keyword>
<dbReference type="InterPro" id="IPR036397">
    <property type="entry name" value="RNaseH_sf"/>
</dbReference>
<dbReference type="Pfam" id="PF13358">
    <property type="entry name" value="DDE_3"/>
    <property type="match status" value="1"/>
</dbReference>
<dbReference type="EMBL" id="LT634361">
    <property type="protein sequence ID" value="SFZ80483.1"/>
    <property type="molecule type" value="Genomic_DNA"/>
</dbReference>
<dbReference type="Proteomes" id="UP000231564">
    <property type="component" value="Chromosome MARIT"/>
</dbReference>